<keyword evidence="2" id="KW-0472">Membrane</keyword>
<feature type="transmembrane region" description="Helical" evidence="2">
    <location>
        <begin position="28"/>
        <end position="51"/>
    </location>
</feature>
<gene>
    <name evidence="3" type="ORF">H5410_064125</name>
</gene>
<dbReference type="EMBL" id="JACXVP010000030">
    <property type="protein sequence ID" value="KAG5568856.1"/>
    <property type="molecule type" value="Genomic_DNA"/>
</dbReference>
<protein>
    <submittedName>
        <fullName evidence="3">Uncharacterized protein</fullName>
    </submittedName>
</protein>
<proteinExistence type="predicted"/>
<dbReference type="Proteomes" id="UP000824120">
    <property type="component" value="Unassembled WGS sequence"/>
</dbReference>
<evidence type="ECO:0000313" key="3">
    <source>
        <dbReference type="EMBL" id="KAG5568856.1"/>
    </source>
</evidence>
<evidence type="ECO:0000313" key="4">
    <source>
        <dbReference type="Proteomes" id="UP000824120"/>
    </source>
</evidence>
<keyword evidence="4" id="KW-1185">Reference proteome</keyword>
<evidence type="ECO:0000256" key="1">
    <source>
        <dbReference type="SAM" id="MobiDB-lite"/>
    </source>
</evidence>
<name>A0A9J5W0E9_SOLCO</name>
<feature type="region of interest" description="Disordered" evidence="1">
    <location>
        <begin position="68"/>
        <end position="90"/>
    </location>
</feature>
<accession>A0A9J5W0E9</accession>
<dbReference type="AlphaFoldDB" id="A0A9J5W0E9"/>
<reference evidence="3" key="1">
    <citation type="submission" date="2020-09" db="EMBL/GenBank/DDBJ databases">
        <title>De no assembly of potato wild relative species, Solanum commersonii.</title>
        <authorList>
            <person name="Cho K."/>
        </authorList>
    </citation>
    <scope>NUCLEOTIDE SEQUENCE</scope>
    <source>
        <strain evidence="3">LZ3.2</strain>
        <tissue evidence="3">Leaf</tissue>
    </source>
</reference>
<comment type="caution">
    <text evidence="3">The sequence shown here is derived from an EMBL/GenBank/DDBJ whole genome shotgun (WGS) entry which is preliminary data.</text>
</comment>
<evidence type="ECO:0000256" key="2">
    <source>
        <dbReference type="SAM" id="Phobius"/>
    </source>
</evidence>
<keyword evidence="2" id="KW-0812">Transmembrane</keyword>
<sequence>MWDESELRSLIRSSKAQTTPFLGRSKLMMVWTTSAIQGLGFEGLLGFFWVISEKIQVKVTGAQVSRKIGNEQSMEEMNHTNAPNPKMSGV</sequence>
<organism evidence="3 4">
    <name type="scientific">Solanum commersonii</name>
    <name type="common">Commerson's wild potato</name>
    <name type="synonym">Commerson's nightshade</name>
    <dbReference type="NCBI Taxonomy" id="4109"/>
    <lineage>
        <taxon>Eukaryota</taxon>
        <taxon>Viridiplantae</taxon>
        <taxon>Streptophyta</taxon>
        <taxon>Embryophyta</taxon>
        <taxon>Tracheophyta</taxon>
        <taxon>Spermatophyta</taxon>
        <taxon>Magnoliopsida</taxon>
        <taxon>eudicotyledons</taxon>
        <taxon>Gunneridae</taxon>
        <taxon>Pentapetalae</taxon>
        <taxon>asterids</taxon>
        <taxon>lamiids</taxon>
        <taxon>Solanales</taxon>
        <taxon>Solanaceae</taxon>
        <taxon>Solanoideae</taxon>
        <taxon>Solaneae</taxon>
        <taxon>Solanum</taxon>
    </lineage>
</organism>
<keyword evidence="2" id="KW-1133">Transmembrane helix</keyword>